<dbReference type="Pfam" id="PF02163">
    <property type="entry name" value="Peptidase_M50"/>
    <property type="match status" value="2"/>
</dbReference>
<keyword evidence="12 17" id="KW-0129">CBS domain</keyword>
<evidence type="ECO:0000256" key="14">
    <source>
        <dbReference type="PIRNR" id="PIRNR006404"/>
    </source>
</evidence>
<evidence type="ECO:0000256" key="10">
    <source>
        <dbReference type="ARBA" id="ARBA00022989"/>
    </source>
</evidence>
<evidence type="ECO:0000256" key="6">
    <source>
        <dbReference type="ARBA" id="ARBA00022723"/>
    </source>
</evidence>
<keyword evidence="10 14" id="KW-1133">Transmembrane helix</keyword>
<feature type="transmembrane region" description="Helical" evidence="14">
    <location>
        <begin position="188"/>
        <end position="214"/>
    </location>
</feature>
<dbReference type="InterPro" id="IPR046342">
    <property type="entry name" value="CBS_dom_sf"/>
</dbReference>
<evidence type="ECO:0000256" key="9">
    <source>
        <dbReference type="ARBA" id="ARBA00022833"/>
    </source>
</evidence>
<keyword evidence="4 14" id="KW-0645">Protease</keyword>
<dbReference type="InterPro" id="IPR000644">
    <property type="entry name" value="CBS_dom"/>
</dbReference>
<dbReference type="Pfam" id="PF00571">
    <property type="entry name" value="CBS"/>
    <property type="match status" value="1"/>
</dbReference>
<evidence type="ECO:0000256" key="17">
    <source>
        <dbReference type="PROSITE-ProRule" id="PRU00703"/>
    </source>
</evidence>
<evidence type="ECO:0000256" key="2">
    <source>
        <dbReference type="ARBA" id="ARBA00007931"/>
    </source>
</evidence>
<feature type="transmembrane region" description="Helical" evidence="14">
    <location>
        <begin position="41"/>
        <end position="60"/>
    </location>
</feature>
<feature type="binding site" evidence="16">
    <location>
        <position position="159"/>
    </location>
    <ligand>
        <name>Zn(2+)</name>
        <dbReference type="ChEBI" id="CHEBI:29105"/>
        <note>catalytic</note>
    </ligand>
</feature>
<dbReference type="PANTHER" id="PTHR39188:SF3">
    <property type="entry name" value="STAGE IV SPORULATION PROTEIN FB"/>
    <property type="match status" value="1"/>
</dbReference>
<dbReference type="AlphaFoldDB" id="A0A2W2AJP2"/>
<dbReference type="RefSeq" id="WP_111199735.1">
    <property type="nucleotide sequence ID" value="NZ_QKVK01000009.1"/>
</dbReference>
<dbReference type="Proteomes" id="UP000248795">
    <property type="component" value="Unassembled WGS sequence"/>
</dbReference>
<dbReference type="GO" id="GO:0008237">
    <property type="term" value="F:metallopeptidase activity"/>
    <property type="evidence" value="ECO:0007669"/>
    <property type="project" value="UniProtKB-UniRule"/>
</dbReference>
<dbReference type="Gene3D" id="3.10.580.10">
    <property type="entry name" value="CBS-domain"/>
    <property type="match status" value="1"/>
</dbReference>
<evidence type="ECO:0000256" key="4">
    <source>
        <dbReference type="ARBA" id="ARBA00022670"/>
    </source>
</evidence>
<name>A0A2W2AJP2_9HYPH</name>
<evidence type="ECO:0000313" key="19">
    <source>
        <dbReference type="EMBL" id="PZF75541.1"/>
    </source>
</evidence>
<feature type="binding site" evidence="16">
    <location>
        <position position="62"/>
    </location>
    <ligand>
        <name>Zn(2+)</name>
        <dbReference type="ChEBI" id="CHEBI:29105"/>
        <note>catalytic</note>
    </ligand>
</feature>
<dbReference type="GO" id="GO:0046872">
    <property type="term" value="F:metal ion binding"/>
    <property type="evidence" value="ECO:0007669"/>
    <property type="project" value="UniProtKB-UniRule"/>
</dbReference>
<keyword evidence="13 14" id="KW-0472">Membrane</keyword>
<dbReference type="InterPro" id="IPR016483">
    <property type="entry name" value="UCP006404_Pept_M50_CBS"/>
</dbReference>
<organism evidence="19 20">
    <name type="scientific">Aestuariivirga litoralis</name>
    <dbReference type="NCBI Taxonomy" id="2650924"/>
    <lineage>
        <taxon>Bacteria</taxon>
        <taxon>Pseudomonadati</taxon>
        <taxon>Pseudomonadota</taxon>
        <taxon>Alphaproteobacteria</taxon>
        <taxon>Hyphomicrobiales</taxon>
        <taxon>Aestuariivirgaceae</taxon>
        <taxon>Aestuariivirga</taxon>
    </lineage>
</organism>
<protein>
    <recommendedName>
        <fullName evidence="14">Zinc metalloprotease</fullName>
    </recommendedName>
</protein>
<evidence type="ECO:0000259" key="18">
    <source>
        <dbReference type="PROSITE" id="PS51371"/>
    </source>
</evidence>
<evidence type="ECO:0000256" key="5">
    <source>
        <dbReference type="ARBA" id="ARBA00022692"/>
    </source>
</evidence>
<evidence type="ECO:0000256" key="15">
    <source>
        <dbReference type="PIRSR" id="PIRSR006404-1"/>
    </source>
</evidence>
<comment type="caution">
    <text evidence="19">The sequence shown here is derived from an EMBL/GenBank/DDBJ whole genome shotgun (WGS) entry which is preliminary data.</text>
</comment>
<dbReference type="InterPro" id="IPR008915">
    <property type="entry name" value="Peptidase_M50"/>
</dbReference>
<keyword evidence="5 14" id="KW-0812">Transmembrane</keyword>
<keyword evidence="20" id="KW-1185">Reference proteome</keyword>
<dbReference type="PROSITE" id="PS51371">
    <property type="entry name" value="CBS"/>
    <property type="match status" value="1"/>
</dbReference>
<evidence type="ECO:0000313" key="20">
    <source>
        <dbReference type="Proteomes" id="UP000248795"/>
    </source>
</evidence>
<evidence type="ECO:0000256" key="13">
    <source>
        <dbReference type="ARBA" id="ARBA00023136"/>
    </source>
</evidence>
<feature type="active site" evidence="15">
    <location>
        <position position="59"/>
    </location>
</feature>
<feature type="transmembrane region" description="Helical" evidence="14">
    <location>
        <begin position="15"/>
        <end position="35"/>
    </location>
</feature>
<sequence>MNWALTIGSVAGTRVRLHVTFLIFLAWIGIADYLAGGPSAAAESIVFILLVFLCVTLHEFGHIAMAKRFGVNTPQVILSPIGGIAAMERMPENPRQELLVAIAGPLVNVAIALALMAVLGLGPQFIASFDFDRATLAERLLLVNVVLVLFNLIPAFPMDGGRVLRAVLAMNMAPVRATALAARIGQAFALAFFVMGLLWNPILMLVGVFIYFAAAAEEQQAAFTGLATRLFVRDAMEPSPVVLGEHDPVSQAIDALLASPQKDFPVVDGTGRIVGLLDRDAMIRGLRERGAAVPVGEVMRGCAPLLPGEPLAEAYAAMRARGAGAEVVMDAAGRVMGVLTAENVAEMMLVESARPGWLSRRG</sequence>
<feature type="binding site" evidence="16">
    <location>
        <position position="58"/>
    </location>
    <ligand>
        <name>Zn(2+)</name>
        <dbReference type="ChEBI" id="CHEBI:29105"/>
        <note>catalytic</note>
    </ligand>
</feature>
<evidence type="ECO:0000256" key="8">
    <source>
        <dbReference type="ARBA" id="ARBA00022801"/>
    </source>
</evidence>
<evidence type="ECO:0000256" key="3">
    <source>
        <dbReference type="ARBA" id="ARBA00022475"/>
    </source>
</evidence>
<feature type="transmembrane region" description="Helical" evidence="14">
    <location>
        <begin position="139"/>
        <end position="156"/>
    </location>
</feature>
<evidence type="ECO:0000256" key="1">
    <source>
        <dbReference type="ARBA" id="ARBA00004651"/>
    </source>
</evidence>
<keyword evidence="8 14" id="KW-0378">Hydrolase</keyword>
<dbReference type="SMART" id="SM00116">
    <property type="entry name" value="CBS"/>
    <property type="match status" value="2"/>
</dbReference>
<evidence type="ECO:0000256" key="12">
    <source>
        <dbReference type="ARBA" id="ARBA00023122"/>
    </source>
</evidence>
<proteinExistence type="inferred from homology"/>
<comment type="similarity">
    <text evidence="2 14">Belongs to the peptidase M50B family.</text>
</comment>
<dbReference type="GO" id="GO:0005886">
    <property type="term" value="C:plasma membrane"/>
    <property type="evidence" value="ECO:0007669"/>
    <property type="project" value="UniProtKB-SubCell"/>
</dbReference>
<dbReference type="GO" id="GO:0006508">
    <property type="term" value="P:proteolysis"/>
    <property type="evidence" value="ECO:0007669"/>
    <property type="project" value="UniProtKB-KW"/>
</dbReference>
<keyword evidence="6 14" id="KW-0479">Metal-binding</keyword>
<dbReference type="SUPFAM" id="SSF54631">
    <property type="entry name" value="CBS-domain pair"/>
    <property type="match status" value="1"/>
</dbReference>
<keyword evidence="3 14" id="KW-1003">Cell membrane</keyword>
<evidence type="ECO:0000256" key="7">
    <source>
        <dbReference type="ARBA" id="ARBA00022737"/>
    </source>
</evidence>
<accession>A0A2W2AJP2</accession>
<keyword evidence="9 14" id="KW-0862">Zinc</keyword>
<evidence type="ECO:0000256" key="11">
    <source>
        <dbReference type="ARBA" id="ARBA00023049"/>
    </source>
</evidence>
<evidence type="ECO:0000256" key="16">
    <source>
        <dbReference type="PIRSR" id="PIRSR006404-2"/>
    </source>
</evidence>
<keyword evidence="7" id="KW-0677">Repeat</keyword>
<gene>
    <name evidence="19" type="ORF">DK847_16990</name>
</gene>
<feature type="transmembrane region" description="Helical" evidence="14">
    <location>
        <begin position="98"/>
        <end position="119"/>
    </location>
</feature>
<comment type="cofactor">
    <cofactor evidence="14 16">
        <name>Zn(2+)</name>
        <dbReference type="ChEBI" id="CHEBI:29105"/>
    </cofactor>
    <text evidence="14 16">Binds 1 zinc ion per subunit.</text>
</comment>
<dbReference type="EMBL" id="QKVK01000009">
    <property type="protein sequence ID" value="PZF75541.1"/>
    <property type="molecule type" value="Genomic_DNA"/>
</dbReference>
<dbReference type="PIRSF" id="PIRSF006404">
    <property type="entry name" value="UCP006404_Pept_M50_CBS"/>
    <property type="match status" value="1"/>
</dbReference>
<dbReference type="PANTHER" id="PTHR39188">
    <property type="entry name" value="MEMBRANE-ASSOCIATED ZINC METALLOPROTEASE M50B"/>
    <property type="match status" value="1"/>
</dbReference>
<keyword evidence="11 14" id="KW-0482">Metalloprotease</keyword>
<feature type="domain" description="CBS" evidence="18">
    <location>
        <begin position="236"/>
        <end position="293"/>
    </location>
</feature>
<comment type="subcellular location">
    <subcellularLocation>
        <location evidence="1 14">Cell membrane</location>
        <topology evidence="1 14">Multi-pass membrane protein</topology>
    </subcellularLocation>
</comment>
<reference evidence="20" key="1">
    <citation type="submission" date="2018-06" db="EMBL/GenBank/DDBJ databases">
        <title>Aestuariibacter litoralis strain KCTC 52945T.</title>
        <authorList>
            <person name="Li X."/>
            <person name="Salam N."/>
            <person name="Li J.-L."/>
            <person name="Chen Y.-M."/>
            <person name="Yang Z.-W."/>
            <person name="Zhang L.-Y."/>
            <person name="Han M.-X."/>
            <person name="Xiao M."/>
            <person name="Li W.-J."/>
        </authorList>
    </citation>
    <scope>NUCLEOTIDE SEQUENCE [LARGE SCALE GENOMIC DNA]</scope>
    <source>
        <strain evidence="20">KCTC 52945</strain>
    </source>
</reference>